<sequence>MPPSAPPRPTLAPARRRLPHAAVTVAAVIAGAGVCGCATFDQDPAAATTGVRVLKVVDGDTLNVLLAGKRERVRLALVQAPEVTGTPRCGGPQATAALRRLITGHRLRLRRPSTQNRDRYGRLIREVLADGRSVDEQLVRDGWATQFRVPAGGDGAAANRRIARAAADARTHQRGIWKLCGSFDRP</sequence>
<dbReference type="GO" id="GO:0016787">
    <property type="term" value="F:hydrolase activity"/>
    <property type="evidence" value="ECO:0007669"/>
    <property type="project" value="UniProtKB-KW"/>
</dbReference>
<keyword evidence="3" id="KW-0378">Hydrolase</keyword>
<dbReference type="InterPro" id="IPR035437">
    <property type="entry name" value="SNase_OB-fold_sf"/>
</dbReference>
<dbReference type="PROSITE" id="PS50830">
    <property type="entry name" value="TNASE_3"/>
    <property type="match status" value="1"/>
</dbReference>
<evidence type="ECO:0000259" key="4">
    <source>
        <dbReference type="PROSITE" id="PS50830"/>
    </source>
</evidence>
<keyword evidence="1" id="KW-0540">Nuclease</keyword>
<protein>
    <submittedName>
        <fullName evidence="5">Unannotated protein</fullName>
    </submittedName>
</protein>
<dbReference type="InterPro" id="IPR016071">
    <property type="entry name" value="Staphylococal_nuclease_OB-fold"/>
</dbReference>
<accession>A0A6J7FNH9</accession>
<dbReference type="SMART" id="SM00318">
    <property type="entry name" value="SNc"/>
    <property type="match status" value="1"/>
</dbReference>
<dbReference type="PANTHER" id="PTHR12302:SF3">
    <property type="entry name" value="SERINE_THREONINE-PROTEIN KINASE 31"/>
    <property type="match status" value="1"/>
</dbReference>
<proteinExistence type="predicted"/>
<keyword evidence="2" id="KW-0255">Endonuclease</keyword>
<dbReference type="Gene3D" id="2.40.50.90">
    <property type="match status" value="1"/>
</dbReference>
<feature type="domain" description="TNase-like" evidence="4">
    <location>
        <begin position="47"/>
        <end position="179"/>
    </location>
</feature>
<evidence type="ECO:0000313" key="5">
    <source>
        <dbReference type="EMBL" id="CAB4897282.1"/>
    </source>
</evidence>
<evidence type="ECO:0000256" key="3">
    <source>
        <dbReference type="ARBA" id="ARBA00022801"/>
    </source>
</evidence>
<dbReference type="PANTHER" id="PTHR12302">
    <property type="entry name" value="EBNA2 BINDING PROTEIN P100"/>
    <property type="match status" value="1"/>
</dbReference>
<name>A0A6J7FNH9_9ZZZZ</name>
<dbReference type="SUPFAM" id="SSF50199">
    <property type="entry name" value="Staphylococcal nuclease"/>
    <property type="match status" value="1"/>
</dbReference>
<evidence type="ECO:0000256" key="1">
    <source>
        <dbReference type="ARBA" id="ARBA00022722"/>
    </source>
</evidence>
<reference evidence="5" key="1">
    <citation type="submission" date="2020-05" db="EMBL/GenBank/DDBJ databases">
        <authorList>
            <person name="Chiriac C."/>
            <person name="Salcher M."/>
            <person name="Ghai R."/>
            <person name="Kavagutti S V."/>
        </authorList>
    </citation>
    <scope>NUCLEOTIDE SEQUENCE</scope>
</reference>
<organism evidence="5">
    <name type="scientific">freshwater metagenome</name>
    <dbReference type="NCBI Taxonomy" id="449393"/>
    <lineage>
        <taxon>unclassified sequences</taxon>
        <taxon>metagenomes</taxon>
        <taxon>ecological metagenomes</taxon>
    </lineage>
</organism>
<dbReference type="EMBL" id="CAFBMK010000012">
    <property type="protein sequence ID" value="CAB4897282.1"/>
    <property type="molecule type" value="Genomic_DNA"/>
</dbReference>
<dbReference type="AlphaFoldDB" id="A0A6J7FNH9"/>
<dbReference type="GO" id="GO:0004519">
    <property type="term" value="F:endonuclease activity"/>
    <property type="evidence" value="ECO:0007669"/>
    <property type="project" value="UniProtKB-KW"/>
</dbReference>
<dbReference type="Pfam" id="PF00565">
    <property type="entry name" value="SNase"/>
    <property type="match status" value="1"/>
</dbReference>
<evidence type="ECO:0000256" key="2">
    <source>
        <dbReference type="ARBA" id="ARBA00022759"/>
    </source>
</evidence>
<gene>
    <name evidence="5" type="ORF">UFOPK3564_00371</name>
</gene>